<dbReference type="InterPro" id="IPR002173">
    <property type="entry name" value="Carboh/pur_kinase_PfkB_CS"/>
</dbReference>
<keyword evidence="4 12" id="KW-0808">Transferase</keyword>
<evidence type="ECO:0000313" key="15">
    <source>
        <dbReference type="Proteomes" id="UP001228044"/>
    </source>
</evidence>
<evidence type="ECO:0000256" key="4">
    <source>
        <dbReference type="ARBA" id="ARBA00022679"/>
    </source>
</evidence>
<keyword evidence="11 12" id="KW-0119">Carbohydrate metabolism</keyword>
<feature type="binding site" evidence="12">
    <location>
        <begin position="42"/>
        <end position="46"/>
    </location>
    <ligand>
        <name>substrate</name>
    </ligand>
</feature>
<feature type="binding site" evidence="12">
    <location>
        <position position="274"/>
    </location>
    <ligand>
        <name>K(+)</name>
        <dbReference type="ChEBI" id="CHEBI:29103"/>
    </ligand>
</feature>
<feature type="binding site" evidence="12">
    <location>
        <position position="183"/>
    </location>
    <ligand>
        <name>ATP</name>
        <dbReference type="ChEBI" id="CHEBI:30616"/>
    </ligand>
</feature>
<dbReference type="PROSITE" id="PS00584">
    <property type="entry name" value="PFKB_KINASES_2"/>
    <property type="match status" value="1"/>
</dbReference>
<feature type="binding site" evidence="12">
    <location>
        <position position="139"/>
    </location>
    <ligand>
        <name>substrate</name>
    </ligand>
</feature>
<evidence type="ECO:0000256" key="10">
    <source>
        <dbReference type="ARBA" id="ARBA00022958"/>
    </source>
</evidence>
<keyword evidence="9 12" id="KW-0460">Magnesium</keyword>
<evidence type="ECO:0000256" key="1">
    <source>
        <dbReference type="ARBA" id="ARBA00005380"/>
    </source>
</evidence>
<dbReference type="PANTHER" id="PTHR10584">
    <property type="entry name" value="SUGAR KINASE"/>
    <property type="match status" value="1"/>
</dbReference>
<protein>
    <recommendedName>
        <fullName evidence="3 12">Ribokinase</fullName>
        <shortName evidence="12">RK</shortName>
        <ecNumber evidence="2 12">2.7.1.15</ecNumber>
    </recommendedName>
</protein>
<feature type="binding site" evidence="12">
    <location>
        <position position="279"/>
    </location>
    <ligand>
        <name>K(+)</name>
        <dbReference type="ChEBI" id="CHEBI:29103"/>
    </ligand>
</feature>
<keyword evidence="5 12" id="KW-0479">Metal-binding</keyword>
<evidence type="ECO:0000256" key="11">
    <source>
        <dbReference type="ARBA" id="ARBA00023277"/>
    </source>
</evidence>
<dbReference type="Pfam" id="PF00294">
    <property type="entry name" value="PfkB"/>
    <property type="match status" value="1"/>
</dbReference>
<dbReference type="InterPro" id="IPR029056">
    <property type="entry name" value="Ribokinase-like"/>
</dbReference>
<dbReference type="Proteomes" id="UP001228044">
    <property type="component" value="Unassembled WGS sequence"/>
</dbReference>
<evidence type="ECO:0000313" key="14">
    <source>
        <dbReference type="EMBL" id="MDN3921331.1"/>
    </source>
</evidence>
<organism evidence="14 15">
    <name type="scientific">Roseateles violae</name>
    <dbReference type="NCBI Taxonomy" id="3058042"/>
    <lineage>
        <taxon>Bacteria</taxon>
        <taxon>Pseudomonadati</taxon>
        <taxon>Pseudomonadota</taxon>
        <taxon>Betaproteobacteria</taxon>
        <taxon>Burkholderiales</taxon>
        <taxon>Sphaerotilaceae</taxon>
        <taxon>Roseateles</taxon>
    </lineage>
</organism>
<gene>
    <name evidence="12" type="primary">rbsK</name>
    <name evidence="14" type="ORF">QWJ38_13640</name>
</gene>
<accession>A0ABT8DXH8</accession>
<comment type="function">
    <text evidence="12">Catalyzes the phosphorylation of ribose at O-5 in a reaction requiring ATP and magnesium. The resulting D-ribose-5-phosphate can then be used either for sythesis of nucleotides, histidine, and tryptophan, or as a component of the pentose phosphate pathway.</text>
</comment>
<comment type="caution">
    <text evidence="12">Lacks conserved residue(s) required for the propagation of feature annotation.</text>
</comment>
<evidence type="ECO:0000259" key="13">
    <source>
        <dbReference type="Pfam" id="PF00294"/>
    </source>
</evidence>
<dbReference type="HAMAP" id="MF_01987">
    <property type="entry name" value="Ribokinase"/>
    <property type="match status" value="1"/>
</dbReference>
<dbReference type="InterPro" id="IPR002139">
    <property type="entry name" value="Ribo/fructo_kinase"/>
</dbReference>
<name>A0ABT8DXH8_9BURK</name>
<keyword evidence="6 12" id="KW-0547">Nucleotide-binding</keyword>
<proteinExistence type="inferred from homology"/>
<comment type="activity regulation">
    <text evidence="12">Activated by a monovalent cation that binds near, but not in, the active site. The most likely occupant of the site in vivo is potassium. Ion binding induces a conformational change that may alter substrate affinity.</text>
</comment>
<dbReference type="PANTHER" id="PTHR10584:SF166">
    <property type="entry name" value="RIBOKINASE"/>
    <property type="match status" value="1"/>
</dbReference>
<dbReference type="GO" id="GO:0004747">
    <property type="term" value="F:ribokinase activity"/>
    <property type="evidence" value="ECO:0007669"/>
    <property type="project" value="UniProtKB-EC"/>
</dbReference>
<comment type="caution">
    <text evidence="14">The sequence shown here is derived from an EMBL/GenBank/DDBJ whole genome shotgun (WGS) entry which is preliminary data.</text>
</comment>
<comment type="subcellular location">
    <subcellularLocation>
        <location evidence="12">Cytoplasm</location>
    </subcellularLocation>
</comment>
<feature type="binding site" evidence="12">
    <location>
        <position position="238"/>
    </location>
    <ligand>
        <name>K(+)</name>
        <dbReference type="ChEBI" id="CHEBI:29103"/>
    </ligand>
</feature>
<feature type="binding site" evidence="12">
    <location>
        <position position="277"/>
    </location>
    <ligand>
        <name>K(+)</name>
        <dbReference type="ChEBI" id="CHEBI:29103"/>
    </ligand>
</feature>
<reference evidence="14 15" key="1">
    <citation type="submission" date="2023-06" db="EMBL/GenBank/DDBJ databases">
        <title>Pelomonas sp. PFR6 16S ribosomal RNA gene Genome sequencing and assembly.</title>
        <authorList>
            <person name="Woo H."/>
        </authorList>
    </citation>
    <scope>NUCLEOTIDE SEQUENCE [LARGE SCALE GENOMIC DNA]</scope>
    <source>
        <strain evidence="14 15">PFR6</strain>
    </source>
</reference>
<dbReference type="Gene3D" id="3.40.1190.20">
    <property type="match status" value="1"/>
</dbReference>
<dbReference type="InterPro" id="IPR011877">
    <property type="entry name" value="Ribokinase"/>
</dbReference>
<comment type="similarity">
    <text evidence="12">Belongs to the carbohydrate kinase PfkB family. Ribokinase subfamily.</text>
</comment>
<comment type="subunit">
    <text evidence="12">Homodimer.</text>
</comment>
<keyword evidence="10 12" id="KW-0630">Potassium</keyword>
<feature type="binding site" evidence="12">
    <location>
        <position position="283"/>
    </location>
    <ligand>
        <name>K(+)</name>
        <dbReference type="ChEBI" id="CHEBI:29103"/>
    </ligand>
</feature>
<feature type="binding site" evidence="12">
    <location>
        <begin position="14"/>
        <end position="16"/>
    </location>
    <ligand>
        <name>substrate</name>
    </ligand>
</feature>
<evidence type="ECO:0000256" key="6">
    <source>
        <dbReference type="ARBA" id="ARBA00022741"/>
    </source>
</evidence>
<dbReference type="RefSeq" id="WP_290359630.1">
    <property type="nucleotide sequence ID" value="NZ_JAUHHC010000003.1"/>
</dbReference>
<dbReference type="EMBL" id="JAUHHC010000003">
    <property type="protein sequence ID" value="MDN3921331.1"/>
    <property type="molecule type" value="Genomic_DNA"/>
</dbReference>
<keyword evidence="12" id="KW-0963">Cytoplasm</keyword>
<keyword evidence="15" id="KW-1185">Reference proteome</keyword>
<evidence type="ECO:0000256" key="8">
    <source>
        <dbReference type="ARBA" id="ARBA00022840"/>
    </source>
</evidence>
<dbReference type="SUPFAM" id="SSF53613">
    <property type="entry name" value="Ribokinase-like"/>
    <property type="match status" value="1"/>
</dbReference>
<comment type="similarity">
    <text evidence="1">Belongs to the carbohydrate kinase pfkB family.</text>
</comment>
<sequence>MSEHQTILVAGSANLDFVVRAAHVPAAGETVLGRDVRTFAGGKGANQAVAGARAGGVPVRMLLALGEDAAAGVIEQSLSAAGVQMDILREPEIATGSAFVCLTDDAQNAITVAPGANACLAPQHLPSLDGVSHLLLQLETPIETVTAYAGAARAAGVRVVLNAAPARALPPALLDLVDVLIVNEGELAAITGCSGDVGQALARLHVPCVVVTLGARGCVMRNGGQFLLQPGFNISAVDSTAAGDTFCGALVAAFHQGLSLEAALRRASAAAALTCTRLGAQDSVPGRDEVDRFLHEREREAGDAEALAFYCRLNPV</sequence>
<feature type="binding site" evidence="12">
    <location>
        <begin position="212"/>
        <end position="217"/>
    </location>
    <ligand>
        <name>ATP</name>
        <dbReference type="ChEBI" id="CHEBI:30616"/>
    </ligand>
</feature>
<evidence type="ECO:0000256" key="12">
    <source>
        <dbReference type="HAMAP-Rule" id="MF_01987"/>
    </source>
</evidence>
<evidence type="ECO:0000256" key="5">
    <source>
        <dbReference type="ARBA" id="ARBA00022723"/>
    </source>
</evidence>
<dbReference type="EC" id="2.7.1.15" evidence="2 12"/>
<keyword evidence="7 12" id="KW-0418">Kinase</keyword>
<dbReference type="CDD" id="cd01174">
    <property type="entry name" value="ribokinase"/>
    <property type="match status" value="1"/>
</dbReference>
<dbReference type="PRINTS" id="PR00990">
    <property type="entry name" value="RIBOKINASE"/>
</dbReference>
<evidence type="ECO:0000256" key="2">
    <source>
        <dbReference type="ARBA" id="ARBA00012035"/>
    </source>
</evidence>
<feature type="binding site" evidence="12">
    <location>
        <position position="244"/>
    </location>
    <ligand>
        <name>substrate</name>
    </ligand>
</feature>
<feature type="domain" description="Carbohydrate kinase PfkB" evidence="13">
    <location>
        <begin position="6"/>
        <end position="285"/>
    </location>
</feature>
<evidence type="ECO:0000256" key="3">
    <source>
        <dbReference type="ARBA" id="ARBA00016943"/>
    </source>
</evidence>
<evidence type="ECO:0000256" key="7">
    <source>
        <dbReference type="ARBA" id="ARBA00022777"/>
    </source>
</evidence>
<feature type="binding site" evidence="12">
    <location>
        <begin position="243"/>
        <end position="244"/>
    </location>
    <ligand>
        <name>ATP</name>
        <dbReference type="ChEBI" id="CHEBI:30616"/>
    </ligand>
</feature>
<comment type="cofactor">
    <cofactor evidence="12">
        <name>Mg(2+)</name>
        <dbReference type="ChEBI" id="CHEBI:18420"/>
    </cofactor>
    <text evidence="12">Requires a divalent cation, most likely magnesium in vivo, as an electrophilic catalyst to aid phosphoryl group transfer. It is the chelate of the metal and the nucleotide that is the actual substrate.</text>
</comment>
<feature type="binding site" evidence="12">
    <location>
        <position position="240"/>
    </location>
    <ligand>
        <name>K(+)</name>
        <dbReference type="ChEBI" id="CHEBI:29103"/>
    </ligand>
</feature>
<comment type="pathway">
    <text evidence="12">Carbohydrate metabolism; D-ribose degradation; D-ribose 5-phosphate from beta-D-ribopyranose: step 2/2.</text>
</comment>
<feature type="active site" description="Proton acceptor" evidence="12">
    <location>
        <position position="244"/>
    </location>
</feature>
<keyword evidence="8 12" id="KW-0067">ATP-binding</keyword>
<dbReference type="InterPro" id="IPR011611">
    <property type="entry name" value="PfkB_dom"/>
</dbReference>
<comment type="catalytic activity">
    <reaction evidence="12">
        <text>D-ribose + ATP = D-ribose 5-phosphate + ADP + H(+)</text>
        <dbReference type="Rhea" id="RHEA:13697"/>
        <dbReference type="ChEBI" id="CHEBI:15378"/>
        <dbReference type="ChEBI" id="CHEBI:30616"/>
        <dbReference type="ChEBI" id="CHEBI:47013"/>
        <dbReference type="ChEBI" id="CHEBI:78346"/>
        <dbReference type="ChEBI" id="CHEBI:456216"/>
        <dbReference type="EC" id="2.7.1.15"/>
    </reaction>
</comment>
<evidence type="ECO:0000256" key="9">
    <source>
        <dbReference type="ARBA" id="ARBA00022842"/>
    </source>
</evidence>